<dbReference type="EMBL" id="JAVRRF010000028">
    <property type="protein sequence ID" value="KAK5052782.1"/>
    <property type="molecule type" value="Genomic_DNA"/>
</dbReference>
<dbReference type="Proteomes" id="UP001345691">
    <property type="component" value="Unassembled WGS sequence"/>
</dbReference>
<keyword evidence="1" id="KW-0732">Signal</keyword>
<accession>A0ABR0J195</accession>
<organism evidence="3 4">
    <name type="scientific">Exophiala sideris</name>
    <dbReference type="NCBI Taxonomy" id="1016849"/>
    <lineage>
        <taxon>Eukaryota</taxon>
        <taxon>Fungi</taxon>
        <taxon>Dikarya</taxon>
        <taxon>Ascomycota</taxon>
        <taxon>Pezizomycotina</taxon>
        <taxon>Eurotiomycetes</taxon>
        <taxon>Chaetothyriomycetidae</taxon>
        <taxon>Chaetothyriales</taxon>
        <taxon>Herpotrichiellaceae</taxon>
        <taxon>Exophiala</taxon>
    </lineage>
</organism>
<evidence type="ECO:0000313" key="3">
    <source>
        <dbReference type="EMBL" id="KAK5052782.1"/>
    </source>
</evidence>
<keyword evidence="4" id="KW-1185">Reference proteome</keyword>
<feature type="domain" description="SMP-30/Gluconolactonase/LRE-like region" evidence="2">
    <location>
        <begin position="100"/>
        <end position="366"/>
    </location>
</feature>
<sequence length="417" mass="45369">MYKHVLGVGATLLSGALAQNQTVFFPAEYSYLLPDGFVGGNTSTQFLTSTSTGNSTIDSLIKSAANASFIALDPDFYNIFGPNPQLELAAHSDFDDFYEAGAWDPKRGRVWFSGSVSEKDWHLFVYDLNTRQVTTPETSLPILAPNGGYYWNDKVYICDFGNQTFASSIIAVDPDTGNSEYVVNSFFGLHLNGPDDVNWVKKNGKAYMFFTDPYYASALNISGPAVLPDGIWRLDPASQDLQAVISRADVLVPNGVAVDANMTKLYVTDTAGTTIPPDFQPAYASSGSAAIYVYDFDEEVRPVNKRLFAYSRSGIPDGIKVDDLGRVWTGEGDGLVIRNTVGKVIAIVNAVALGISAVTNFAIAGDVLVIGGYQNLWLTRSKILQNPACNMIIILLVPDHPVPYTTYSAGRTTRHVW</sequence>
<dbReference type="InterPro" id="IPR013658">
    <property type="entry name" value="SGL"/>
</dbReference>
<dbReference type="InterPro" id="IPR052988">
    <property type="entry name" value="Oryzine_lactonohydrolase"/>
</dbReference>
<dbReference type="Gene3D" id="2.120.10.30">
    <property type="entry name" value="TolB, C-terminal domain"/>
    <property type="match status" value="1"/>
</dbReference>
<evidence type="ECO:0000259" key="2">
    <source>
        <dbReference type="Pfam" id="PF08450"/>
    </source>
</evidence>
<proteinExistence type="predicted"/>
<protein>
    <recommendedName>
        <fullName evidence="2">SMP-30/Gluconolactonase/LRE-like region domain-containing protein</fullName>
    </recommendedName>
</protein>
<gene>
    <name evidence="3" type="ORF">LTR69_009608</name>
</gene>
<dbReference type="InterPro" id="IPR011042">
    <property type="entry name" value="6-blade_b-propeller_TolB-like"/>
</dbReference>
<dbReference type="Pfam" id="PF08450">
    <property type="entry name" value="SGL"/>
    <property type="match status" value="1"/>
</dbReference>
<feature type="signal peptide" evidence="1">
    <location>
        <begin position="1"/>
        <end position="18"/>
    </location>
</feature>
<name>A0ABR0J195_9EURO</name>
<reference evidence="3 4" key="1">
    <citation type="submission" date="2023-08" db="EMBL/GenBank/DDBJ databases">
        <title>Black Yeasts Isolated from many extreme environments.</title>
        <authorList>
            <person name="Coleine C."/>
            <person name="Stajich J.E."/>
            <person name="Selbmann L."/>
        </authorList>
    </citation>
    <scope>NUCLEOTIDE SEQUENCE [LARGE SCALE GENOMIC DNA]</scope>
    <source>
        <strain evidence="3 4">CCFEE 6328</strain>
    </source>
</reference>
<comment type="caution">
    <text evidence="3">The sequence shown here is derived from an EMBL/GenBank/DDBJ whole genome shotgun (WGS) entry which is preliminary data.</text>
</comment>
<dbReference type="SUPFAM" id="SSF63829">
    <property type="entry name" value="Calcium-dependent phosphotriesterase"/>
    <property type="match status" value="1"/>
</dbReference>
<evidence type="ECO:0000313" key="4">
    <source>
        <dbReference type="Proteomes" id="UP001345691"/>
    </source>
</evidence>
<feature type="chain" id="PRO_5045240227" description="SMP-30/Gluconolactonase/LRE-like region domain-containing protein" evidence="1">
    <location>
        <begin position="19"/>
        <end position="417"/>
    </location>
</feature>
<dbReference type="PANTHER" id="PTHR47064">
    <property type="entry name" value="PUTATIVE (AFU_ORTHOLOGUE AFUA_1G08990)-RELATED"/>
    <property type="match status" value="1"/>
</dbReference>
<dbReference type="PANTHER" id="PTHR47064:SF2">
    <property type="entry name" value="SMP-30_GLUCONOLACTONASE_LRE-LIKE REGION DOMAIN-CONTAINING PROTEIN-RELATED"/>
    <property type="match status" value="1"/>
</dbReference>
<evidence type="ECO:0000256" key="1">
    <source>
        <dbReference type="SAM" id="SignalP"/>
    </source>
</evidence>